<gene>
    <name evidence="2" type="ORF">GPM918_LOCUS46594</name>
    <name evidence="3" type="ORF">SRO942_LOCUS51078</name>
</gene>
<evidence type="ECO:0000313" key="3">
    <source>
        <dbReference type="EMBL" id="CAF4681838.1"/>
    </source>
</evidence>
<feature type="compositionally biased region" description="Low complexity" evidence="1">
    <location>
        <begin position="41"/>
        <end position="59"/>
    </location>
</feature>
<evidence type="ECO:0000313" key="2">
    <source>
        <dbReference type="EMBL" id="CAF1680826.1"/>
    </source>
</evidence>
<protein>
    <submittedName>
        <fullName evidence="2">Uncharacterized protein</fullName>
    </submittedName>
</protein>
<feature type="compositionally biased region" description="Basic residues" evidence="1">
    <location>
        <begin position="14"/>
        <end position="28"/>
    </location>
</feature>
<sequence length="91" mass="9364">RGPGHRLAPGQPHGCRHRRRGRCGHRRCQPGVGAAQRPWTGGDDPSAALDAALPSAALGHGPIDDAQNVAGAARRPAGSLRRPGAGTCPKR</sequence>
<reference evidence="2" key="1">
    <citation type="submission" date="2021-02" db="EMBL/GenBank/DDBJ databases">
        <authorList>
            <person name="Nowell W R."/>
        </authorList>
    </citation>
    <scope>NUCLEOTIDE SEQUENCE</scope>
</reference>
<proteinExistence type="predicted"/>
<evidence type="ECO:0000313" key="4">
    <source>
        <dbReference type="Proteomes" id="UP000663829"/>
    </source>
</evidence>
<feature type="non-terminal residue" evidence="2">
    <location>
        <position position="1"/>
    </location>
</feature>
<dbReference type="Proteomes" id="UP000681722">
    <property type="component" value="Unassembled WGS sequence"/>
</dbReference>
<feature type="non-terminal residue" evidence="2">
    <location>
        <position position="91"/>
    </location>
</feature>
<dbReference type="EMBL" id="CAJOBC010154363">
    <property type="protein sequence ID" value="CAF4681838.1"/>
    <property type="molecule type" value="Genomic_DNA"/>
</dbReference>
<dbReference type="Proteomes" id="UP000663829">
    <property type="component" value="Unassembled WGS sequence"/>
</dbReference>
<feature type="region of interest" description="Disordered" evidence="1">
    <location>
        <begin position="1"/>
        <end position="91"/>
    </location>
</feature>
<dbReference type="AlphaFoldDB" id="A0A816H3B7"/>
<dbReference type="EMBL" id="CAJNOQ010066440">
    <property type="protein sequence ID" value="CAF1680826.1"/>
    <property type="molecule type" value="Genomic_DNA"/>
</dbReference>
<keyword evidence="4" id="KW-1185">Reference proteome</keyword>
<name>A0A816H3B7_9BILA</name>
<organism evidence="2 4">
    <name type="scientific">Didymodactylos carnosus</name>
    <dbReference type="NCBI Taxonomy" id="1234261"/>
    <lineage>
        <taxon>Eukaryota</taxon>
        <taxon>Metazoa</taxon>
        <taxon>Spiralia</taxon>
        <taxon>Gnathifera</taxon>
        <taxon>Rotifera</taxon>
        <taxon>Eurotatoria</taxon>
        <taxon>Bdelloidea</taxon>
        <taxon>Philodinida</taxon>
        <taxon>Philodinidae</taxon>
        <taxon>Didymodactylos</taxon>
    </lineage>
</organism>
<comment type="caution">
    <text evidence="2">The sequence shown here is derived from an EMBL/GenBank/DDBJ whole genome shotgun (WGS) entry which is preliminary data.</text>
</comment>
<evidence type="ECO:0000256" key="1">
    <source>
        <dbReference type="SAM" id="MobiDB-lite"/>
    </source>
</evidence>
<accession>A0A816H3B7</accession>